<reference evidence="10 11" key="1">
    <citation type="journal article" date="2019" name="Int. J. Syst. Evol. Microbiol.">
        <title>The Global Catalogue of Microorganisms (GCM) 10K type strain sequencing project: providing services to taxonomists for standard genome sequencing and annotation.</title>
        <authorList>
            <consortium name="The Broad Institute Genomics Platform"/>
            <consortium name="The Broad Institute Genome Sequencing Center for Infectious Disease"/>
            <person name="Wu L."/>
            <person name="Ma J."/>
        </authorList>
    </citation>
    <scope>NUCLEOTIDE SEQUENCE [LARGE SCALE GENOMIC DNA]</scope>
    <source>
        <strain evidence="10 11">JCM 4531</strain>
    </source>
</reference>
<evidence type="ECO:0000256" key="8">
    <source>
        <dbReference type="SAM" id="MobiDB-lite"/>
    </source>
</evidence>
<feature type="compositionally biased region" description="Basic residues" evidence="8">
    <location>
        <begin position="12"/>
        <end position="21"/>
    </location>
</feature>
<evidence type="ECO:0000256" key="6">
    <source>
        <dbReference type="ARBA" id="ARBA00023136"/>
    </source>
</evidence>
<feature type="domain" description="ABC transmembrane type-1" evidence="9">
    <location>
        <begin position="109"/>
        <end position="321"/>
    </location>
</feature>
<comment type="caution">
    <text evidence="10">The sequence shown here is derived from an EMBL/GenBank/DDBJ whole genome shotgun (WGS) entry which is preliminary data.</text>
</comment>
<feature type="compositionally biased region" description="Basic and acidic residues" evidence="8">
    <location>
        <begin position="26"/>
        <end position="39"/>
    </location>
</feature>
<feature type="transmembrane region" description="Helical" evidence="7">
    <location>
        <begin position="253"/>
        <end position="274"/>
    </location>
</feature>
<feature type="transmembrane region" description="Helical" evidence="7">
    <location>
        <begin position="146"/>
        <end position="167"/>
    </location>
</feature>
<dbReference type="PROSITE" id="PS50928">
    <property type="entry name" value="ABC_TM1"/>
    <property type="match status" value="1"/>
</dbReference>
<organism evidence="10 11">
    <name type="scientific">Streptomyces violaceolatus</name>
    <dbReference type="NCBI Taxonomy" id="67378"/>
    <lineage>
        <taxon>Bacteria</taxon>
        <taxon>Bacillati</taxon>
        <taxon>Actinomycetota</taxon>
        <taxon>Actinomycetes</taxon>
        <taxon>Kitasatosporales</taxon>
        <taxon>Streptomycetaceae</taxon>
        <taxon>Streptomyces</taxon>
        <taxon>Streptomyces violaceoruber group</taxon>
    </lineage>
</organism>
<protein>
    <submittedName>
        <fullName evidence="10">Sugar ABC transporter permease</fullName>
    </submittedName>
</protein>
<keyword evidence="6 7" id="KW-0472">Membrane</keyword>
<feature type="transmembrane region" description="Helical" evidence="7">
    <location>
        <begin position="294"/>
        <end position="322"/>
    </location>
</feature>
<comment type="similarity">
    <text evidence="7">Belongs to the binding-protein-dependent transport system permease family.</text>
</comment>
<dbReference type="PANTHER" id="PTHR30193:SF41">
    <property type="entry name" value="DIACETYLCHITOBIOSE UPTAKE SYSTEM PERMEASE PROTEIN NGCF"/>
    <property type="match status" value="1"/>
</dbReference>
<dbReference type="InterPro" id="IPR051393">
    <property type="entry name" value="ABC_transporter_permease"/>
</dbReference>
<keyword evidence="4 7" id="KW-0812">Transmembrane</keyword>
<gene>
    <name evidence="10" type="ORF">GCM10010310_57070</name>
</gene>
<name>A0ABN3T8X2_9ACTN</name>
<dbReference type="RefSeq" id="WP_319123307.1">
    <property type="nucleotide sequence ID" value="NZ_BAAASK010000021.1"/>
</dbReference>
<keyword evidence="11" id="KW-1185">Reference proteome</keyword>
<evidence type="ECO:0000256" key="2">
    <source>
        <dbReference type="ARBA" id="ARBA00022448"/>
    </source>
</evidence>
<feature type="transmembrane region" description="Helical" evidence="7">
    <location>
        <begin position="179"/>
        <end position="205"/>
    </location>
</feature>
<dbReference type="Proteomes" id="UP001499989">
    <property type="component" value="Unassembled WGS sequence"/>
</dbReference>
<feature type="compositionally biased region" description="Low complexity" evidence="8">
    <location>
        <begin position="1"/>
        <end position="11"/>
    </location>
</feature>
<evidence type="ECO:0000256" key="5">
    <source>
        <dbReference type="ARBA" id="ARBA00022989"/>
    </source>
</evidence>
<sequence>MTTAGATGRAARAARKPRTARTARTAQKDRTPRTPRTRREGRARWALPFFLGPSVLLIAVFVIAPAGYGLYLALTNTQLTGFAARDPQFVGLDNFRTLLGSGDFLSSLGRTGQFVFWSAIVGQTVLGMLAALLLRQKWLRGKGVFGALVLLPMVVPEVVASLTWASVLSSDEDGTFNRLLALFGGGAAAPLQDSPMTSIVIINVWRGIAFAMIMFQAALEGVPDELIEAARMDGARAHQVFRHITLPLIRGPVFLYLLLTTITTVGVFGLVYFLTQGGPGHQTELASVYIFQRAFQYSQIGLGSAASVILLVLLTILGVTYARLAKVEV</sequence>
<evidence type="ECO:0000313" key="11">
    <source>
        <dbReference type="Proteomes" id="UP001499989"/>
    </source>
</evidence>
<evidence type="ECO:0000256" key="4">
    <source>
        <dbReference type="ARBA" id="ARBA00022692"/>
    </source>
</evidence>
<dbReference type="CDD" id="cd06261">
    <property type="entry name" value="TM_PBP2"/>
    <property type="match status" value="1"/>
</dbReference>
<comment type="subcellular location">
    <subcellularLocation>
        <location evidence="1 7">Cell membrane</location>
        <topology evidence="1 7">Multi-pass membrane protein</topology>
    </subcellularLocation>
</comment>
<keyword evidence="5 7" id="KW-1133">Transmembrane helix</keyword>
<evidence type="ECO:0000256" key="1">
    <source>
        <dbReference type="ARBA" id="ARBA00004651"/>
    </source>
</evidence>
<evidence type="ECO:0000256" key="3">
    <source>
        <dbReference type="ARBA" id="ARBA00022475"/>
    </source>
</evidence>
<dbReference type="PANTHER" id="PTHR30193">
    <property type="entry name" value="ABC TRANSPORTER PERMEASE PROTEIN"/>
    <property type="match status" value="1"/>
</dbReference>
<feature type="transmembrane region" description="Helical" evidence="7">
    <location>
        <begin position="114"/>
        <end position="134"/>
    </location>
</feature>
<dbReference type="Gene3D" id="1.10.3720.10">
    <property type="entry name" value="MetI-like"/>
    <property type="match status" value="1"/>
</dbReference>
<evidence type="ECO:0000259" key="9">
    <source>
        <dbReference type="PROSITE" id="PS50928"/>
    </source>
</evidence>
<dbReference type="Pfam" id="PF00528">
    <property type="entry name" value="BPD_transp_1"/>
    <property type="match status" value="1"/>
</dbReference>
<dbReference type="EMBL" id="BAAASK010000021">
    <property type="protein sequence ID" value="GAA2695469.1"/>
    <property type="molecule type" value="Genomic_DNA"/>
</dbReference>
<feature type="region of interest" description="Disordered" evidence="8">
    <location>
        <begin position="1"/>
        <end position="39"/>
    </location>
</feature>
<dbReference type="InterPro" id="IPR035906">
    <property type="entry name" value="MetI-like_sf"/>
</dbReference>
<proteinExistence type="inferred from homology"/>
<dbReference type="SUPFAM" id="SSF161098">
    <property type="entry name" value="MetI-like"/>
    <property type="match status" value="1"/>
</dbReference>
<evidence type="ECO:0000313" key="10">
    <source>
        <dbReference type="EMBL" id="GAA2695469.1"/>
    </source>
</evidence>
<keyword evidence="2 7" id="KW-0813">Transport</keyword>
<dbReference type="InterPro" id="IPR000515">
    <property type="entry name" value="MetI-like"/>
</dbReference>
<evidence type="ECO:0000256" key="7">
    <source>
        <dbReference type="RuleBase" id="RU363032"/>
    </source>
</evidence>
<feature type="transmembrane region" description="Helical" evidence="7">
    <location>
        <begin position="45"/>
        <end position="71"/>
    </location>
</feature>
<keyword evidence="3" id="KW-1003">Cell membrane</keyword>
<accession>A0ABN3T8X2</accession>